<keyword evidence="6" id="KW-0813">Transport</keyword>
<feature type="transmembrane region" description="Helical" evidence="7">
    <location>
        <begin position="246"/>
        <end position="267"/>
    </location>
</feature>
<comment type="similarity">
    <text evidence="2 6">Belongs to the ABC-3 integral membrane protein family.</text>
</comment>
<evidence type="ECO:0000313" key="8">
    <source>
        <dbReference type="EMBL" id="SNR99453.1"/>
    </source>
</evidence>
<organism evidence="8 9">
    <name type="scientific">Anaerovirgula multivorans</name>
    <dbReference type="NCBI Taxonomy" id="312168"/>
    <lineage>
        <taxon>Bacteria</taxon>
        <taxon>Bacillati</taxon>
        <taxon>Bacillota</taxon>
        <taxon>Clostridia</taxon>
        <taxon>Peptostreptococcales</taxon>
        <taxon>Natronincolaceae</taxon>
        <taxon>Anaerovirgula</taxon>
    </lineage>
</organism>
<dbReference type="GO" id="GO:0010043">
    <property type="term" value="P:response to zinc ion"/>
    <property type="evidence" value="ECO:0007669"/>
    <property type="project" value="TreeGrafter"/>
</dbReference>
<dbReference type="SUPFAM" id="SSF81345">
    <property type="entry name" value="ABC transporter involved in vitamin B12 uptake, BtuC"/>
    <property type="match status" value="1"/>
</dbReference>
<keyword evidence="9" id="KW-1185">Reference proteome</keyword>
<proteinExistence type="inferred from homology"/>
<dbReference type="GO" id="GO:0043190">
    <property type="term" value="C:ATP-binding cassette (ABC) transporter complex"/>
    <property type="evidence" value="ECO:0007669"/>
    <property type="project" value="InterPro"/>
</dbReference>
<accession>A0A239AWW2</accession>
<dbReference type="InterPro" id="IPR001626">
    <property type="entry name" value="ABC_TroCD"/>
</dbReference>
<keyword evidence="4 7" id="KW-1133">Transmembrane helix</keyword>
<dbReference type="Gene3D" id="1.10.3470.10">
    <property type="entry name" value="ABC transporter involved in vitamin B12 uptake, BtuC"/>
    <property type="match status" value="1"/>
</dbReference>
<dbReference type="PANTHER" id="PTHR30477">
    <property type="entry name" value="ABC-TRANSPORTER METAL-BINDING PROTEIN"/>
    <property type="match status" value="1"/>
</dbReference>
<feature type="transmembrane region" description="Helical" evidence="7">
    <location>
        <begin position="133"/>
        <end position="157"/>
    </location>
</feature>
<reference evidence="8 9" key="1">
    <citation type="submission" date="2017-06" db="EMBL/GenBank/DDBJ databases">
        <authorList>
            <person name="Kim H.J."/>
            <person name="Triplett B.A."/>
        </authorList>
    </citation>
    <scope>NUCLEOTIDE SEQUENCE [LARGE SCALE GENOMIC DNA]</scope>
    <source>
        <strain evidence="8 9">SCA</strain>
    </source>
</reference>
<evidence type="ECO:0000313" key="9">
    <source>
        <dbReference type="Proteomes" id="UP000198304"/>
    </source>
</evidence>
<dbReference type="GO" id="GO:0055085">
    <property type="term" value="P:transmembrane transport"/>
    <property type="evidence" value="ECO:0007669"/>
    <property type="project" value="InterPro"/>
</dbReference>
<feature type="transmembrane region" description="Helical" evidence="7">
    <location>
        <begin position="47"/>
        <end position="73"/>
    </location>
</feature>
<evidence type="ECO:0000256" key="7">
    <source>
        <dbReference type="SAM" id="Phobius"/>
    </source>
</evidence>
<dbReference type="CDD" id="cd06550">
    <property type="entry name" value="TM_ABC_iron-siderophores_like"/>
    <property type="match status" value="1"/>
</dbReference>
<evidence type="ECO:0000256" key="6">
    <source>
        <dbReference type="RuleBase" id="RU003943"/>
    </source>
</evidence>
<dbReference type="Pfam" id="PF00950">
    <property type="entry name" value="ABC-3"/>
    <property type="match status" value="1"/>
</dbReference>
<dbReference type="InterPro" id="IPR037294">
    <property type="entry name" value="ABC_BtuC-like"/>
</dbReference>
<feature type="transmembrane region" description="Helical" evidence="7">
    <location>
        <begin position="177"/>
        <end position="207"/>
    </location>
</feature>
<dbReference type="Proteomes" id="UP000198304">
    <property type="component" value="Unassembled WGS sequence"/>
</dbReference>
<feature type="transmembrane region" description="Helical" evidence="7">
    <location>
        <begin position="15"/>
        <end position="35"/>
    </location>
</feature>
<name>A0A239AWW2_9FIRM</name>
<evidence type="ECO:0000256" key="5">
    <source>
        <dbReference type="ARBA" id="ARBA00023136"/>
    </source>
</evidence>
<dbReference type="AlphaFoldDB" id="A0A239AWW2"/>
<gene>
    <name evidence="8" type="ORF">SAMN05446037_1002282</name>
</gene>
<sequence length="285" mass="30469">MYMPEILSYGFMQRAFIAGVMVALICPTIGIFIVLRRLSMIGDTLSHVALAGVAAGMLGGIYPIYSALVFSILAAFGIEKLRKAYQDYAELSIAIILSTGIGLATILISMGSGNAAIFSYLFGSIALVSSRDVLFVMILSIFILVSTILLYRGLFYITFDEEAAGLSGVPVKWLNHYFIVLIAVTIAVAMRIVGILLVSSLMVVPVATSLQLAKSFKSAWLYSMVFGLLAVLIGLTLSFYGDLAPGGTIVISGVVILMVTIFLKSIIKKKEVSSSGMSITNSLSK</sequence>
<feature type="transmembrane region" description="Helical" evidence="7">
    <location>
        <begin position="219"/>
        <end position="240"/>
    </location>
</feature>
<protein>
    <submittedName>
        <fullName evidence="8">Zinc transport system permease protein</fullName>
    </submittedName>
</protein>
<evidence type="ECO:0000256" key="3">
    <source>
        <dbReference type="ARBA" id="ARBA00022692"/>
    </source>
</evidence>
<feature type="transmembrane region" description="Helical" evidence="7">
    <location>
        <begin position="93"/>
        <end position="121"/>
    </location>
</feature>
<dbReference type="EMBL" id="FZOJ01000002">
    <property type="protein sequence ID" value="SNR99453.1"/>
    <property type="molecule type" value="Genomic_DNA"/>
</dbReference>
<evidence type="ECO:0000256" key="4">
    <source>
        <dbReference type="ARBA" id="ARBA00022989"/>
    </source>
</evidence>
<dbReference type="PANTHER" id="PTHR30477:SF0">
    <property type="entry name" value="METAL TRANSPORT SYSTEM MEMBRANE PROTEIN TM_0125-RELATED"/>
    <property type="match status" value="1"/>
</dbReference>
<comment type="subcellular location">
    <subcellularLocation>
        <location evidence="6">Cell membrane</location>
        <topology evidence="6">Multi-pass membrane protein</topology>
    </subcellularLocation>
    <subcellularLocation>
        <location evidence="1">Membrane</location>
        <topology evidence="1">Multi-pass membrane protein</topology>
    </subcellularLocation>
</comment>
<keyword evidence="5 7" id="KW-0472">Membrane</keyword>
<evidence type="ECO:0000256" key="2">
    <source>
        <dbReference type="ARBA" id="ARBA00008034"/>
    </source>
</evidence>
<evidence type="ECO:0000256" key="1">
    <source>
        <dbReference type="ARBA" id="ARBA00004141"/>
    </source>
</evidence>
<keyword evidence="3 6" id="KW-0812">Transmembrane</keyword>